<evidence type="ECO:0008006" key="17">
    <source>
        <dbReference type="Google" id="ProtNLM"/>
    </source>
</evidence>
<evidence type="ECO:0000259" key="14">
    <source>
        <dbReference type="PROSITE" id="PS50016"/>
    </source>
</evidence>
<dbReference type="InterPro" id="IPR019787">
    <property type="entry name" value="Znf_PHD-finger"/>
</dbReference>
<dbReference type="GO" id="GO:0010223">
    <property type="term" value="P:secondary shoot formation"/>
    <property type="evidence" value="ECO:0007669"/>
    <property type="project" value="EnsemblPlants"/>
</dbReference>
<dbReference type="PROSITE" id="PS50016">
    <property type="entry name" value="ZF_PHD_2"/>
    <property type="match status" value="1"/>
</dbReference>
<dbReference type="GO" id="GO:0040029">
    <property type="term" value="P:epigenetic regulation of gene expression"/>
    <property type="evidence" value="ECO:0007669"/>
    <property type="project" value="EnsemblPlants"/>
</dbReference>
<dbReference type="PROSITE" id="PS51542">
    <property type="entry name" value="FYRN"/>
    <property type="match status" value="1"/>
</dbReference>
<dbReference type="SUPFAM" id="SSF57903">
    <property type="entry name" value="FYVE/PHD zinc finger"/>
    <property type="match status" value="2"/>
</dbReference>
<evidence type="ECO:0000256" key="4">
    <source>
        <dbReference type="ARBA" id="ARBA00022771"/>
    </source>
</evidence>
<dbReference type="InterPro" id="IPR001487">
    <property type="entry name" value="Bromodomain"/>
</dbReference>
<dbReference type="Gene3D" id="3.30.40.10">
    <property type="entry name" value="Zinc/RING finger domain, C3HC4 (zinc finger)"/>
    <property type="match status" value="1"/>
</dbReference>
<keyword evidence="4 10" id="KW-0863">Zinc-finger</keyword>
<protein>
    <recommendedName>
        <fullName evidence="17">Methyl-CpG-binding domain-containing protein 9</fullName>
    </recommendedName>
</protein>
<dbReference type="PANTHER" id="PTHR47162:SF8">
    <property type="entry name" value="METHYL-CPG-BINDING DOMAIN-CONTAINING PROTEIN 9"/>
    <property type="match status" value="1"/>
</dbReference>
<evidence type="ECO:0000256" key="12">
    <source>
        <dbReference type="SAM" id="MobiDB-lite"/>
    </source>
</evidence>
<keyword evidence="2" id="KW-0808">Transferase</keyword>
<dbReference type="Pfam" id="PF00628">
    <property type="entry name" value="PHD"/>
    <property type="match status" value="1"/>
</dbReference>
<feature type="compositionally biased region" description="Polar residues" evidence="12">
    <location>
        <begin position="1"/>
        <end position="18"/>
    </location>
</feature>
<dbReference type="CDD" id="cd15519">
    <property type="entry name" value="PHD1_Lid2p_like"/>
    <property type="match status" value="1"/>
</dbReference>
<evidence type="ECO:0000256" key="2">
    <source>
        <dbReference type="ARBA" id="ARBA00022679"/>
    </source>
</evidence>
<keyword evidence="5" id="KW-0862">Zinc</keyword>
<evidence type="ECO:0000313" key="15">
    <source>
        <dbReference type="EnsemblPlants" id="Kaladp0538s0003.1.v1.1"/>
    </source>
</evidence>
<dbReference type="GO" id="GO:0008270">
    <property type="term" value="F:zinc ion binding"/>
    <property type="evidence" value="ECO:0007669"/>
    <property type="project" value="UniProtKB-KW"/>
</dbReference>
<dbReference type="SUPFAM" id="SSF47370">
    <property type="entry name" value="Bromodomain"/>
    <property type="match status" value="1"/>
</dbReference>
<keyword evidence="6 9" id="KW-0103">Bromodomain</keyword>
<sequence>MEPTSRSPLGIDLNQTPSPVFPDTAAPSSDHQALAVVRNLCSIFPAQGAPVGFPGPTDCFPCSLPIDASAPGLVCDACERGFHLACCPDMPEIDKVSLVDHWSCGDCVDAPGESKGWPLGRSGVGRTGVMLLDINALPLSDGEGEVEGRGSHEASELIQGDMTLDGDPVGVVGTNSYFQVNITGFNKAYPATFHDSETHFGNSLYHLKAMDRSMESTKIRYPSGMCGSNDDFVHTQHQRTKFHYPVGVQDMGLNANGLESNVSFDSDQCKNGGSDWQQFNDDLPIQYGNFFILSLGKIDLRPSYHDSCHIWPVGYRSCWHDKMTGSLFVCEVMEGGDEGPIFKVRRCSCSAIPIPIGSSVVCMSNLANLGDWIDIGTDYDHEDIIQQFLLDPYPPLKNEISLCLSGNLCEDLDSFDLDESRSFKMPDCNVELLDKIGELSQEGRELSSVWKLLCNKLIELFCQIYKGNGDVKCFCNHSMCKPEIPWHDSNFCVNKVEYESLTKLYGSLGFSEWKSVIPLDGKVETLSDMLTKWLEQDRFGLDVQFVQEIIEHLPGVSALSDYNILGKRKELLVPLTIKSGFLVVHTKTGIVGQEGDTPISLLKGYHKDDSLQPLPQKVEVPCLPLGKPLGTVLPPILVGDALQVLEFLCRFHEILGLKAPPSFEELEKDLMSPWLDCSELTDRLRDELTRSEDVPSYGDVTYHTNDEILFSTIEHNTADCNNDSAIPISTGAMRETMNVKLALRTYKRFAGVGLTRVHCSMLKLVVTELLSRVALIVDPNLDTGEQKSKRVRKRDAEGSVPFWREKLSMLPISEYTWPEVARRYILAVIAMNGNVDSVEISNRESGKLFRCLQGDGGVLCGCLTGVTGMEGDALLLAEAKKKIFGTMEREGTVLALEEEVTVPSDEFGTVTMTDNEILPDWVLVLEPVRKLPTNVGTRIRNRVNDALSKGPPEWARDILQHSISKEVYKGNASGPTKKAVISVLDSIRNGAQIQRPAVEKRRSIVSIRTSNIVANQCRIILRRAAAEDDARIFCNLLGRKIMKSSDNDDEGLLGSPAMVSRPLDFRTIDLRLAVGAYDGSHNSFLEDVRELWNNVRTVFSDQPEVIALADTLFTNFEVMYEKEVLTLVERLKSMKVDSSSDKSNKDLKDIISSTSEIPKAPWDEGVCKICGIDKDDDSVLLCDTCDAEYHRYCLDPPLAKIPEGNWYCPSCLVGKAESSAYIDVNRHGNKKKQGQYNCHQLELLSNLAASMGEREYWELDVYQRMFLLKFLCDEVLTTSFLRQHLESCADNSLEMQQKLRSVSNELKNLKVKKDILITKASKVDRFSNFITEDISKAERSDLTVKKHGRNSDVPPGVKKKCISFSSTDCPKPSDGLDSPGIITEDKENSVNLCDEMMKFDDDVVELINTDDVHAVPAGIAVHGLDIPPVHASKDQSSPGKTSLLLPTSGKEDAGALTKAIPLQADTQEFKGKELNVHLLSPDLNNIDVLESASDVSVTEANTDDRELNAIKSELLLLQDSVMCIESQLLDQNVRREFLGCDSVLQLYWVSSRPGRAPWVIVDRSMAMHHGSNFTDHVKHMVCKLKPLNTDSVSTQVDFKESSYIWGLENNSQLSSWVSYHSDDELGQLISWLSHNPKDGDLKESIMHVQRLIFNQNSKGQNVVEQEPALSKYSNKASTLYPDSLGTRALAVLGIKHISCFTAENNKSSRKVGTKSISNNEEKMLRCDCLEVLNGRHHCFSCHRTFYSDAEMAGHVDSNFCMDMMPLINTKSDANSAGVKNGVNSEAFMQDRLRDGGIIESFGCPFNLKEICSKFRTNDSNKEVVRGIGLIGSNGVPSLVHIDSPYLNDPTLSIVPRKLHGADVGAGDGNGPQTSHFINDVEDRTCFGGCPTSVTTYHSLEFERPSRNAKKNTNFSLNSFTFEMEGTSCCAIPQSSLTLQAGEKFQLFRHLKINLLDVEAALPDAAIKASKAHTELRWAWREFVKSAKTIFQMVQATIVLEDIIKAEYFRNSWWYWSSLTAAAKVSTLSSLALRIYALDAVIIYDRGLEDVSTANNTKNNGNVDQTQFIDSLSPDKTKASRRLNKKRKEHD</sequence>
<dbReference type="OMA" id="WTYYETE"/>
<comment type="subcellular location">
    <subcellularLocation>
        <location evidence="1">Nucleus</location>
    </subcellularLocation>
</comment>
<dbReference type="InterPro" id="IPR001965">
    <property type="entry name" value="Znf_PHD"/>
</dbReference>
<dbReference type="InterPro" id="IPR019786">
    <property type="entry name" value="Zinc_finger_PHD-type_CS"/>
</dbReference>
<dbReference type="InterPro" id="IPR036427">
    <property type="entry name" value="Bromodomain-like_sf"/>
</dbReference>
<evidence type="ECO:0000256" key="6">
    <source>
        <dbReference type="ARBA" id="ARBA00023117"/>
    </source>
</evidence>
<feature type="domain" description="Bromo" evidence="13">
    <location>
        <begin position="1058"/>
        <end position="1106"/>
    </location>
</feature>
<dbReference type="GO" id="GO:0000812">
    <property type="term" value="C:Swr1 complex"/>
    <property type="evidence" value="ECO:0007669"/>
    <property type="project" value="EnsemblPlants"/>
</dbReference>
<dbReference type="InterPro" id="IPR003888">
    <property type="entry name" value="FYrich_N"/>
</dbReference>
<dbReference type="InterPro" id="IPR011011">
    <property type="entry name" value="Znf_FYVE_PHD"/>
</dbReference>
<dbReference type="PROSITE" id="PS01359">
    <property type="entry name" value="ZF_PHD_1"/>
    <property type="match status" value="1"/>
</dbReference>
<dbReference type="InterPro" id="IPR018501">
    <property type="entry name" value="DDT_dom"/>
</dbReference>
<dbReference type="GO" id="GO:0006355">
    <property type="term" value="P:regulation of DNA-templated transcription"/>
    <property type="evidence" value="ECO:0007669"/>
    <property type="project" value="EnsemblPlants"/>
</dbReference>
<dbReference type="GO" id="GO:0004402">
    <property type="term" value="F:histone acetyltransferase activity"/>
    <property type="evidence" value="ECO:0007669"/>
    <property type="project" value="EnsemblPlants"/>
</dbReference>
<evidence type="ECO:0000256" key="9">
    <source>
        <dbReference type="PROSITE-ProRule" id="PRU00035"/>
    </source>
</evidence>
<evidence type="ECO:0000256" key="1">
    <source>
        <dbReference type="ARBA" id="ARBA00004123"/>
    </source>
</evidence>
<name>A0A7N0VCS1_KALFE</name>
<proteinExistence type="predicted"/>
<evidence type="ECO:0000313" key="16">
    <source>
        <dbReference type="Proteomes" id="UP000594263"/>
    </source>
</evidence>
<dbReference type="SMART" id="SM00249">
    <property type="entry name" value="PHD"/>
    <property type="match status" value="2"/>
</dbReference>
<feature type="region of interest" description="Disordered" evidence="12">
    <location>
        <begin position="1"/>
        <end position="27"/>
    </location>
</feature>
<dbReference type="GO" id="GO:0003677">
    <property type="term" value="F:DNA binding"/>
    <property type="evidence" value="ECO:0007669"/>
    <property type="project" value="UniProtKB-KW"/>
</dbReference>
<keyword evidence="8" id="KW-0539">Nucleus</keyword>
<evidence type="ECO:0000256" key="10">
    <source>
        <dbReference type="PROSITE-ProRule" id="PRU00146"/>
    </source>
</evidence>
<dbReference type="GO" id="GO:0048573">
    <property type="term" value="P:photoperiodism, flowering"/>
    <property type="evidence" value="ECO:0007669"/>
    <property type="project" value="EnsemblPlants"/>
</dbReference>
<dbReference type="InterPro" id="IPR013083">
    <property type="entry name" value="Znf_RING/FYVE/PHD"/>
</dbReference>
<dbReference type="InterPro" id="IPR003889">
    <property type="entry name" value="FYrich_C"/>
</dbReference>
<dbReference type="Pfam" id="PF02791">
    <property type="entry name" value="DDT"/>
    <property type="match status" value="1"/>
</dbReference>
<accession>A0A7N0VCS1</accession>
<evidence type="ECO:0000256" key="3">
    <source>
        <dbReference type="ARBA" id="ARBA00022723"/>
    </source>
</evidence>
<keyword evidence="3" id="KW-0479">Metal-binding</keyword>
<evidence type="ECO:0000256" key="11">
    <source>
        <dbReference type="SAM" id="Coils"/>
    </source>
</evidence>
<organism evidence="15 16">
    <name type="scientific">Kalanchoe fedtschenkoi</name>
    <name type="common">Lavender scallops</name>
    <name type="synonym">South American air plant</name>
    <dbReference type="NCBI Taxonomy" id="63787"/>
    <lineage>
        <taxon>Eukaryota</taxon>
        <taxon>Viridiplantae</taxon>
        <taxon>Streptophyta</taxon>
        <taxon>Embryophyta</taxon>
        <taxon>Tracheophyta</taxon>
        <taxon>Spermatophyta</taxon>
        <taxon>Magnoliopsida</taxon>
        <taxon>eudicotyledons</taxon>
        <taxon>Gunneridae</taxon>
        <taxon>Pentapetalae</taxon>
        <taxon>Saxifragales</taxon>
        <taxon>Crassulaceae</taxon>
        <taxon>Kalanchoe</taxon>
    </lineage>
</organism>
<feature type="domain" description="PHD-type" evidence="14">
    <location>
        <begin position="1164"/>
        <end position="1214"/>
    </location>
</feature>
<dbReference type="PANTHER" id="PTHR47162">
    <property type="entry name" value="OS02G0192300 PROTEIN"/>
    <property type="match status" value="1"/>
</dbReference>
<evidence type="ECO:0000256" key="5">
    <source>
        <dbReference type="ARBA" id="ARBA00022833"/>
    </source>
</evidence>
<dbReference type="Pfam" id="PF05964">
    <property type="entry name" value="FYRN"/>
    <property type="match status" value="1"/>
</dbReference>
<dbReference type="PROSITE" id="PS51543">
    <property type="entry name" value="FYRC"/>
    <property type="match status" value="1"/>
</dbReference>
<reference evidence="15" key="1">
    <citation type="submission" date="2021-01" db="UniProtKB">
        <authorList>
            <consortium name="EnsemblPlants"/>
        </authorList>
    </citation>
    <scope>IDENTIFICATION</scope>
</reference>
<dbReference type="Proteomes" id="UP000594263">
    <property type="component" value="Unplaced"/>
</dbReference>
<dbReference type="PROSITE" id="PS50014">
    <property type="entry name" value="BROMODOMAIN_2"/>
    <property type="match status" value="1"/>
</dbReference>
<dbReference type="GO" id="GO:0042393">
    <property type="term" value="F:histone binding"/>
    <property type="evidence" value="ECO:0007669"/>
    <property type="project" value="EnsemblPlants"/>
</dbReference>
<feature type="coiled-coil region" evidence="11">
    <location>
        <begin position="1292"/>
        <end position="1319"/>
    </location>
</feature>
<dbReference type="Gene3D" id="1.20.920.10">
    <property type="entry name" value="Bromodomain-like"/>
    <property type="match status" value="1"/>
</dbReference>
<dbReference type="InterPro" id="IPR028942">
    <property type="entry name" value="WHIM1_dom"/>
</dbReference>
<dbReference type="Gene3D" id="3.30.160.360">
    <property type="match status" value="1"/>
</dbReference>
<evidence type="ECO:0000256" key="7">
    <source>
        <dbReference type="ARBA" id="ARBA00023125"/>
    </source>
</evidence>
<evidence type="ECO:0000259" key="13">
    <source>
        <dbReference type="PROSITE" id="PS50014"/>
    </source>
</evidence>
<evidence type="ECO:0000256" key="8">
    <source>
        <dbReference type="ARBA" id="ARBA00023242"/>
    </source>
</evidence>
<dbReference type="Pfam" id="PF15612">
    <property type="entry name" value="WHIM1"/>
    <property type="match status" value="1"/>
</dbReference>
<keyword evidence="7" id="KW-0238">DNA-binding</keyword>
<keyword evidence="16" id="KW-1185">Reference proteome</keyword>
<keyword evidence="11" id="KW-0175">Coiled coil</keyword>
<dbReference type="EnsemblPlants" id="Kaladp0538s0003.1.v1.1">
    <property type="protein sequence ID" value="Kaladp0538s0003.1.v1.1"/>
    <property type="gene ID" value="Kaladp0538s0003.v1.1"/>
</dbReference>
<dbReference type="Gramene" id="Kaladp0538s0003.1.v1.1">
    <property type="protein sequence ID" value="Kaladp0538s0003.1.v1.1"/>
    <property type="gene ID" value="Kaladp0538s0003.v1.1"/>
</dbReference>